<gene>
    <name evidence="1" type="ORF">Tci_878626</name>
</gene>
<sequence>MVTFLSKPTESKGFEQIVDFLNAHPIRYALRVNPTMYIFCIEQLWSTTKAKTINGEAQIHAKVDGKKIIITESSVRRDLRLADEEGIDCLPNSTIFEQLALMGPKTTAWNEFSSTVTSAIICLATGQKFNFSK</sequence>
<name>A0A699T8Z3_TANCI</name>
<reference evidence="1" key="1">
    <citation type="journal article" date="2019" name="Sci. Rep.">
        <title>Draft genome of Tanacetum cinerariifolium, the natural source of mosquito coil.</title>
        <authorList>
            <person name="Yamashiro T."/>
            <person name="Shiraishi A."/>
            <person name="Satake H."/>
            <person name="Nakayama K."/>
        </authorList>
    </citation>
    <scope>NUCLEOTIDE SEQUENCE</scope>
</reference>
<evidence type="ECO:0008006" key="2">
    <source>
        <dbReference type="Google" id="ProtNLM"/>
    </source>
</evidence>
<accession>A0A699T8Z3</accession>
<dbReference type="AlphaFoldDB" id="A0A699T8Z3"/>
<comment type="caution">
    <text evidence="1">The sequence shown here is derived from an EMBL/GenBank/DDBJ whole genome shotgun (WGS) entry which is preliminary data.</text>
</comment>
<protein>
    <recommendedName>
        <fullName evidence="2">Xylulose kinase-1</fullName>
    </recommendedName>
</protein>
<dbReference type="EMBL" id="BKCJ011226436">
    <property type="protein sequence ID" value="GFD06657.1"/>
    <property type="molecule type" value="Genomic_DNA"/>
</dbReference>
<proteinExistence type="predicted"/>
<evidence type="ECO:0000313" key="1">
    <source>
        <dbReference type="EMBL" id="GFD06657.1"/>
    </source>
</evidence>
<organism evidence="1">
    <name type="scientific">Tanacetum cinerariifolium</name>
    <name type="common">Dalmatian daisy</name>
    <name type="synonym">Chrysanthemum cinerariifolium</name>
    <dbReference type="NCBI Taxonomy" id="118510"/>
    <lineage>
        <taxon>Eukaryota</taxon>
        <taxon>Viridiplantae</taxon>
        <taxon>Streptophyta</taxon>
        <taxon>Embryophyta</taxon>
        <taxon>Tracheophyta</taxon>
        <taxon>Spermatophyta</taxon>
        <taxon>Magnoliopsida</taxon>
        <taxon>eudicotyledons</taxon>
        <taxon>Gunneridae</taxon>
        <taxon>Pentapetalae</taxon>
        <taxon>asterids</taxon>
        <taxon>campanulids</taxon>
        <taxon>Asterales</taxon>
        <taxon>Asteraceae</taxon>
        <taxon>Asteroideae</taxon>
        <taxon>Anthemideae</taxon>
        <taxon>Anthemidinae</taxon>
        <taxon>Tanacetum</taxon>
    </lineage>
</organism>